<dbReference type="SUPFAM" id="SSF48726">
    <property type="entry name" value="Immunoglobulin"/>
    <property type="match status" value="1"/>
</dbReference>
<dbReference type="InterPro" id="IPR036352">
    <property type="entry name" value="Semap_dom_sf"/>
</dbReference>
<dbReference type="GO" id="GO:0005886">
    <property type="term" value="C:plasma membrane"/>
    <property type="evidence" value="ECO:0007669"/>
    <property type="project" value="TreeGrafter"/>
</dbReference>
<dbReference type="PANTHER" id="PTHR11036:SF90">
    <property type="entry name" value="SEMAPHORIN 2B, ISOFORM D-RELATED"/>
    <property type="match status" value="1"/>
</dbReference>
<evidence type="ECO:0000256" key="6">
    <source>
        <dbReference type="ARBA" id="ARBA00022782"/>
    </source>
</evidence>
<evidence type="ECO:0000259" key="13">
    <source>
        <dbReference type="PROSITE" id="PS51004"/>
    </source>
</evidence>
<dbReference type="GO" id="GO:0030215">
    <property type="term" value="F:semaphorin receptor binding"/>
    <property type="evidence" value="ECO:0007669"/>
    <property type="project" value="InterPro"/>
</dbReference>
<dbReference type="GO" id="GO:0005576">
    <property type="term" value="C:extracellular region"/>
    <property type="evidence" value="ECO:0007669"/>
    <property type="project" value="UniProtKB-SubCell"/>
</dbReference>
<dbReference type="OrthoDB" id="9988752at2759"/>
<comment type="caution">
    <text evidence="14">The sequence shown here is derived from an EMBL/GenBank/DDBJ whole genome shotgun (WGS) entry which is preliminary data.</text>
</comment>
<comment type="similarity">
    <text evidence="2">Belongs to the semaphorin family.</text>
</comment>
<dbReference type="SMART" id="SM00630">
    <property type="entry name" value="Sema"/>
    <property type="match status" value="1"/>
</dbReference>
<dbReference type="GO" id="GO:0030335">
    <property type="term" value="P:positive regulation of cell migration"/>
    <property type="evidence" value="ECO:0007669"/>
    <property type="project" value="TreeGrafter"/>
</dbReference>
<keyword evidence="6" id="KW-0221">Differentiation</keyword>
<keyword evidence="7" id="KW-0524">Neurogenesis</keyword>
<accession>A0A226EWZ0</accession>
<evidence type="ECO:0000256" key="9">
    <source>
        <dbReference type="ARBA" id="ARBA00023180"/>
    </source>
</evidence>
<feature type="domain" description="Sema" evidence="13">
    <location>
        <begin position="37"/>
        <end position="521"/>
    </location>
</feature>
<dbReference type="Proteomes" id="UP000198287">
    <property type="component" value="Unassembled WGS sequence"/>
</dbReference>
<keyword evidence="4" id="KW-0964">Secreted</keyword>
<dbReference type="PROSITE" id="PS51004">
    <property type="entry name" value="SEMA"/>
    <property type="match status" value="1"/>
</dbReference>
<evidence type="ECO:0000313" key="14">
    <source>
        <dbReference type="EMBL" id="OXA62102.1"/>
    </source>
</evidence>
<proteinExistence type="inferred from homology"/>
<keyword evidence="3" id="KW-0217">Developmental protein</keyword>
<keyword evidence="5" id="KW-0732">Signal</keyword>
<keyword evidence="8" id="KW-1015">Disulfide bond</keyword>
<dbReference type="Gene3D" id="2.130.10.10">
    <property type="entry name" value="YVTN repeat-like/Quinoprotein amine dehydrogenase"/>
    <property type="match status" value="1"/>
</dbReference>
<feature type="region of interest" description="Disordered" evidence="12">
    <location>
        <begin position="726"/>
        <end position="754"/>
    </location>
</feature>
<dbReference type="Pfam" id="PF01403">
    <property type="entry name" value="Sema"/>
    <property type="match status" value="1"/>
</dbReference>
<dbReference type="CDD" id="cd11238">
    <property type="entry name" value="Sema_2A"/>
    <property type="match status" value="1"/>
</dbReference>
<evidence type="ECO:0000256" key="12">
    <source>
        <dbReference type="SAM" id="MobiDB-lite"/>
    </source>
</evidence>
<evidence type="ECO:0000256" key="8">
    <source>
        <dbReference type="ARBA" id="ARBA00023157"/>
    </source>
</evidence>
<dbReference type="PANTHER" id="PTHR11036">
    <property type="entry name" value="SEMAPHORIN"/>
    <property type="match status" value="1"/>
</dbReference>
<dbReference type="SUPFAM" id="SSF103575">
    <property type="entry name" value="Plexin repeat"/>
    <property type="match status" value="1"/>
</dbReference>
<protein>
    <recommendedName>
        <fullName evidence="10">Semaphorin-2A</fullName>
    </recommendedName>
</protein>
<dbReference type="OMA" id="RDHTREF"/>
<dbReference type="SUPFAM" id="SSF101912">
    <property type="entry name" value="Sema domain"/>
    <property type="match status" value="1"/>
</dbReference>
<evidence type="ECO:0000256" key="10">
    <source>
        <dbReference type="ARBA" id="ARBA00074148"/>
    </source>
</evidence>
<gene>
    <name evidence="14" type="ORF">Fcan01_02454</name>
</gene>
<dbReference type="STRING" id="158441.A0A226EWZ0"/>
<comment type="caution">
    <text evidence="11">Lacks conserved residue(s) required for the propagation of feature annotation.</text>
</comment>
<keyword evidence="9" id="KW-0325">Glycoprotein</keyword>
<evidence type="ECO:0000256" key="7">
    <source>
        <dbReference type="ARBA" id="ARBA00022902"/>
    </source>
</evidence>
<dbReference type="Gene3D" id="3.30.1680.10">
    <property type="entry name" value="ligand-binding face of the semaphorins, domain 2"/>
    <property type="match status" value="1"/>
</dbReference>
<dbReference type="FunFam" id="2.130.10.10:FF:000369">
    <property type="entry name" value="semaphorin-2A isoform X1"/>
    <property type="match status" value="1"/>
</dbReference>
<dbReference type="GO" id="GO:0071526">
    <property type="term" value="P:semaphorin-plexin signaling pathway"/>
    <property type="evidence" value="ECO:0007669"/>
    <property type="project" value="TreeGrafter"/>
</dbReference>
<dbReference type="InterPro" id="IPR036179">
    <property type="entry name" value="Ig-like_dom_sf"/>
</dbReference>
<reference evidence="14 15" key="1">
    <citation type="submission" date="2015-12" db="EMBL/GenBank/DDBJ databases">
        <title>The genome of Folsomia candida.</title>
        <authorList>
            <person name="Faddeeva A."/>
            <person name="Derks M.F."/>
            <person name="Anvar Y."/>
            <person name="Smit S."/>
            <person name="Van Straalen N."/>
            <person name="Roelofs D."/>
        </authorList>
    </citation>
    <scope>NUCLEOTIDE SEQUENCE [LARGE SCALE GENOMIC DNA]</scope>
    <source>
        <strain evidence="14 15">VU population</strain>
        <tissue evidence="14">Whole body</tissue>
    </source>
</reference>
<organism evidence="14 15">
    <name type="scientific">Folsomia candida</name>
    <name type="common">Springtail</name>
    <dbReference type="NCBI Taxonomy" id="158441"/>
    <lineage>
        <taxon>Eukaryota</taxon>
        <taxon>Metazoa</taxon>
        <taxon>Ecdysozoa</taxon>
        <taxon>Arthropoda</taxon>
        <taxon>Hexapoda</taxon>
        <taxon>Collembola</taxon>
        <taxon>Entomobryomorpha</taxon>
        <taxon>Isotomoidea</taxon>
        <taxon>Isotomidae</taxon>
        <taxon>Proisotominae</taxon>
        <taxon>Folsomia</taxon>
    </lineage>
</organism>
<dbReference type="AlphaFoldDB" id="A0A226EWZ0"/>
<evidence type="ECO:0000256" key="1">
    <source>
        <dbReference type="ARBA" id="ARBA00004613"/>
    </source>
</evidence>
<evidence type="ECO:0000256" key="5">
    <source>
        <dbReference type="ARBA" id="ARBA00022729"/>
    </source>
</evidence>
<evidence type="ECO:0000256" key="11">
    <source>
        <dbReference type="PROSITE-ProRule" id="PRU00352"/>
    </source>
</evidence>
<dbReference type="GO" id="GO:0045499">
    <property type="term" value="F:chemorepellent activity"/>
    <property type="evidence" value="ECO:0007669"/>
    <property type="project" value="TreeGrafter"/>
</dbReference>
<name>A0A226EWZ0_FOLCA</name>
<dbReference type="EMBL" id="LNIX01000001">
    <property type="protein sequence ID" value="OXA62102.1"/>
    <property type="molecule type" value="Genomic_DNA"/>
</dbReference>
<evidence type="ECO:0000313" key="15">
    <source>
        <dbReference type="Proteomes" id="UP000198287"/>
    </source>
</evidence>
<evidence type="ECO:0000256" key="4">
    <source>
        <dbReference type="ARBA" id="ARBA00022525"/>
    </source>
</evidence>
<dbReference type="GO" id="GO:0007411">
    <property type="term" value="P:axon guidance"/>
    <property type="evidence" value="ECO:0007669"/>
    <property type="project" value="TreeGrafter"/>
</dbReference>
<dbReference type="InterPro" id="IPR027231">
    <property type="entry name" value="Semaphorin"/>
</dbReference>
<comment type="subcellular location">
    <subcellularLocation>
        <location evidence="1">Secreted</location>
    </subcellularLocation>
</comment>
<evidence type="ECO:0000256" key="2">
    <source>
        <dbReference type="ARBA" id="ARBA00009492"/>
    </source>
</evidence>
<evidence type="ECO:0000256" key="3">
    <source>
        <dbReference type="ARBA" id="ARBA00022473"/>
    </source>
</evidence>
<dbReference type="InterPro" id="IPR015943">
    <property type="entry name" value="WD40/YVTN_repeat-like_dom_sf"/>
</dbReference>
<dbReference type="InterPro" id="IPR001627">
    <property type="entry name" value="Semap_dom"/>
</dbReference>
<sequence length="754" mass="85262">MEKQSSRNRKKWIPRTPPLLPRRVSVTVISLFLVIITSVVFTAELSPTLNDDHIREFSCGKRYYYRTFYQDPKRGVLYIGAMDRIMRVNLSNISHTDCKKDALVMNPTGPSSCVSKGKSEDFDCRNHIRVIQAMGDGDRLYVCGTNAHNPKDWVINSNLTPLPRQTFVPGIGEGTARCPYDPSDNSTAVWVESGNPDNLSGLYSGTNAEFTKADTVIFRTDLYNLTTGERKHPFKRTLKYDSKWLDKPSFVGSYDIGEYVYFFFREPAVEYMNCGKNIYSRVARVCKKDTGGKNILVQNWATYLKARLNCSIPGEIPFYFNEIQAIYRVPGDDTRFYAVFTTTGSGFHGSALCVFTLDAIQDAFKGKFKEQATSSSAWLPVLSSKVPEPRPGECVNDTQTLPDTVLNFIRSHPLMDEAVAHENGKPAFYMQDLTFTHLVVDKIPIPLSRQVGDHYTVYFAGTHEGKIYKVVQWRDSEGESRSELIDILEGTYPEPVRAMDISSVYKSIYVGSDYRVRQIGVNPCRARYDSCVRCVRDPYCGWDTKEGICKPYSLGLLQNVGGNGAICSNCRRCSQMKRVVANWGQSLHLQCSVTLPGHSSSSLVSQAYKWYHYATPSQNNQPQAIKYSSEKHVLTSDRGLVILSVSETDGGQWQLRFEEKDISLTQTRPSLLLCAFNVSIEIQKCSAPEKASDFQKVYAEWCHEFQKYKESMAVWQRRQEQCGKKISSSGDLSASQHNHQQLTNDIFQSSHPYG</sequence>
<keyword evidence="15" id="KW-1185">Reference proteome</keyword>